<evidence type="ECO:0000313" key="8">
    <source>
        <dbReference type="EMBL" id="KAJ1970136.1"/>
    </source>
</evidence>
<comment type="catalytic activity">
    <reaction evidence="5">
        <text>acetoacetyl-CoA + acetyl-CoA + H2O = (3S)-3-hydroxy-3-methylglutaryl-CoA + CoA + H(+)</text>
        <dbReference type="Rhea" id="RHEA:10188"/>
        <dbReference type="ChEBI" id="CHEBI:15377"/>
        <dbReference type="ChEBI" id="CHEBI:15378"/>
        <dbReference type="ChEBI" id="CHEBI:43074"/>
        <dbReference type="ChEBI" id="CHEBI:57286"/>
        <dbReference type="ChEBI" id="CHEBI:57287"/>
        <dbReference type="ChEBI" id="CHEBI:57288"/>
        <dbReference type="EC" id="2.3.3.10"/>
    </reaction>
</comment>
<dbReference type="GO" id="GO:0006696">
    <property type="term" value="P:ergosterol biosynthetic process"/>
    <property type="evidence" value="ECO:0007669"/>
    <property type="project" value="TreeGrafter"/>
</dbReference>
<feature type="binding site" evidence="4">
    <location>
        <position position="168"/>
    </location>
    <ligand>
        <name>CoA</name>
        <dbReference type="ChEBI" id="CHEBI:57287"/>
    </ligand>
</feature>
<feature type="binding site" evidence="4">
    <location>
        <position position="271"/>
    </location>
    <ligand>
        <name>CoA</name>
        <dbReference type="ChEBI" id="CHEBI:57287"/>
    </ligand>
</feature>
<dbReference type="Pfam" id="PF01154">
    <property type="entry name" value="HMG_CoA_synt_N"/>
    <property type="match status" value="1"/>
</dbReference>
<dbReference type="InterPro" id="IPR010122">
    <property type="entry name" value="HMG_CoA_synthase_euk"/>
</dbReference>
<feature type="active site" description="Acyl-thioester intermediate" evidence="3">
    <location>
        <position position="130"/>
    </location>
</feature>
<evidence type="ECO:0000259" key="7">
    <source>
        <dbReference type="Pfam" id="PF08540"/>
    </source>
</evidence>
<dbReference type="AlphaFoldDB" id="A0A9W8AV26"/>
<name>A0A9W8AV26_9FUNG</name>
<evidence type="ECO:0000256" key="1">
    <source>
        <dbReference type="ARBA" id="ARBA00007061"/>
    </source>
</evidence>
<dbReference type="FunFam" id="3.40.47.10:FF:000008">
    <property type="entry name" value="3-hydroxy-3-methylglutaryl coenzyme A synthase"/>
    <property type="match status" value="1"/>
</dbReference>
<dbReference type="InterPro" id="IPR013746">
    <property type="entry name" value="HMG_CoA_synt_C_dom"/>
</dbReference>
<dbReference type="CDD" id="cd00827">
    <property type="entry name" value="init_cond_enzymes"/>
    <property type="match status" value="1"/>
</dbReference>
<evidence type="ECO:0000259" key="6">
    <source>
        <dbReference type="Pfam" id="PF01154"/>
    </source>
</evidence>
<dbReference type="GO" id="GO:0006084">
    <property type="term" value="P:acetyl-CoA metabolic process"/>
    <property type="evidence" value="ECO:0007669"/>
    <property type="project" value="InterPro"/>
</dbReference>
<protein>
    <recommendedName>
        <fullName evidence="5">Hydroxymethylglutaryl-CoA synthase</fullName>
        <shortName evidence="5">HMG-CoA synthase</shortName>
        <ecNumber evidence="5">2.3.3.10</ecNumber>
    </recommendedName>
    <alternativeName>
        <fullName evidence="5">3-hydroxy-3-methylglutaryl coenzyme A synthase</fullName>
    </alternativeName>
</protein>
<feature type="active site" description="Proton donor/acceptor" evidence="3">
    <location>
        <position position="96"/>
    </location>
</feature>
<keyword evidence="8" id="KW-0012">Acyltransferase</keyword>
<reference evidence="8" key="1">
    <citation type="submission" date="2022-07" db="EMBL/GenBank/DDBJ databases">
        <title>Phylogenomic reconstructions and comparative analyses of Kickxellomycotina fungi.</title>
        <authorList>
            <person name="Reynolds N.K."/>
            <person name="Stajich J.E."/>
            <person name="Barry K."/>
            <person name="Grigoriev I.V."/>
            <person name="Crous P."/>
            <person name="Smith M.E."/>
        </authorList>
    </citation>
    <scope>NUCLEOTIDE SEQUENCE</scope>
    <source>
        <strain evidence="8">RSA 1196</strain>
    </source>
</reference>
<gene>
    <name evidence="8" type="primary">ERG13</name>
    <name evidence="8" type="ORF">IWQ62_000176</name>
</gene>
<dbReference type="OrthoDB" id="1269963at2759"/>
<evidence type="ECO:0000256" key="2">
    <source>
        <dbReference type="ARBA" id="ARBA00022679"/>
    </source>
</evidence>
<dbReference type="GO" id="GO:0004421">
    <property type="term" value="F:hydroxymethylglutaryl-CoA synthase activity"/>
    <property type="evidence" value="ECO:0007669"/>
    <property type="project" value="UniProtKB-EC"/>
</dbReference>
<dbReference type="GO" id="GO:0010142">
    <property type="term" value="P:farnesyl diphosphate biosynthetic process, mevalonate pathway"/>
    <property type="evidence" value="ECO:0007669"/>
    <property type="project" value="InterPro"/>
</dbReference>
<organism evidence="8 9">
    <name type="scientific">Dispira parvispora</name>
    <dbReference type="NCBI Taxonomy" id="1520584"/>
    <lineage>
        <taxon>Eukaryota</taxon>
        <taxon>Fungi</taxon>
        <taxon>Fungi incertae sedis</taxon>
        <taxon>Zoopagomycota</taxon>
        <taxon>Kickxellomycotina</taxon>
        <taxon>Dimargaritomycetes</taxon>
        <taxon>Dimargaritales</taxon>
        <taxon>Dimargaritaceae</taxon>
        <taxon>Dispira</taxon>
    </lineage>
</organism>
<feature type="binding site" evidence="4">
    <location>
        <position position="222"/>
    </location>
    <ligand>
        <name>CoA</name>
        <dbReference type="ChEBI" id="CHEBI:57287"/>
    </ligand>
</feature>
<evidence type="ECO:0000256" key="5">
    <source>
        <dbReference type="RuleBase" id="RU364071"/>
    </source>
</evidence>
<proteinExistence type="inferred from homology"/>
<dbReference type="PANTHER" id="PTHR43323">
    <property type="entry name" value="3-HYDROXY-3-METHYLGLUTARYL COENZYME A SYNTHASE"/>
    <property type="match status" value="1"/>
</dbReference>
<dbReference type="PANTHER" id="PTHR43323:SF2">
    <property type="entry name" value="HYDROXYMETHYLGLUTARYL-COA SYNTHASE"/>
    <property type="match status" value="1"/>
</dbReference>
<keyword evidence="2 5" id="KW-0808">Transferase</keyword>
<accession>A0A9W8AV26</accession>
<dbReference type="Pfam" id="PF08540">
    <property type="entry name" value="HMG_CoA_synt_C"/>
    <property type="match status" value="1"/>
</dbReference>
<dbReference type="EC" id="2.3.3.10" evidence="5"/>
<dbReference type="NCBIfam" id="TIGR01833">
    <property type="entry name" value="HMG-CoA-S_euk"/>
    <property type="match status" value="1"/>
</dbReference>
<dbReference type="InterPro" id="IPR016039">
    <property type="entry name" value="Thiolase-like"/>
</dbReference>
<dbReference type="InterPro" id="IPR013528">
    <property type="entry name" value="HMG_CoA_synth_N"/>
</dbReference>
<comment type="similarity">
    <text evidence="1 5">Belongs to the thiolase-like superfamily. HMG-CoA synthase family.</text>
</comment>
<comment type="caution">
    <text evidence="8">The sequence shown here is derived from an EMBL/GenBank/DDBJ whole genome shotgun (WGS) entry which is preliminary data.</text>
</comment>
<evidence type="ECO:0000256" key="4">
    <source>
        <dbReference type="PIRSR" id="PIRSR610122-2"/>
    </source>
</evidence>
<feature type="active site" description="Proton donor/acceptor" evidence="3">
    <location>
        <position position="262"/>
    </location>
</feature>
<dbReference type="Proteomes" id="UP001150925">
    <property type="component" value="Unassembled WGS sequence"/>
</dbReference>
<feature type="binding site" evidence="4">
    <location>
        <position position="267"/>
    </location>
    <ligand>
        <name>CoA</name>
        <dbReference type="ChEBI" id="CHEBI:57287"/>
    </ligand>
</feature>
<feature type="domain" description="Hydroxymethylglutaryl-coenzyme A synthase N-terminal" evidence="6">
    <location>
        <begin position="14"/>
        <end position="187"/>
    </location>
</feature>
<comment type="function">
    <text evidence="5">Catalyzes the condensation of acetyl-CoA with acetoacetyl-CoA to form HMG-CoA.</text>
</comment>
<feature type="domain" description="Hydroxymethylglutaryl-coenzyme A synthase C-terminal" evidence="7">
    <location>
        <begin position="188"/>
        <end position="456"/>
    </location>
</feature>
<dbReference type="EMBL" id="JANBPY010000005">
    <property type="protein sequence ID" value="KAJ1970136.1"/>
    <property type="molecule type" value="Genomic_DNA"/>
</dbReference>
<evidence type="ECO:0000313" key="9">
    <source>
        <dbReference type="Proteomes" id="UP001150925"/>
    </source>
</evidence>
<dbReference type="SUPFAM" id="SSF53901">
    <property type="entry name" value="Thiolase-like"/>
    <property type="match status" value="2"/>
</dbReference>
<sequence length="460" mass="51018">MSNGVAQNGHSNVRPNDVGILGMEVYFPLRYVDQAELEQFDGVSAGKYTIGLGQSKMSFTDDREDIASFCMTAVQNFMEKYNIAYEDIGRLEVGTETVVDKSKSTKSVLMQLFAESGNFHVEGIDTTNACYGGTSALFNAVHWVESSHWDGRLALVVAADIAVYAKGNARPSGGAGAVVMLVGPNAPVVFETGLRSTYMQHLYDFYKPDLSSEFPEVDGPLSVVSYVRSVDQCYQDFLKKVEKVDGVAHASLDNAGDYFVFHSPYTKQVAKGLARMGYMDFLRQPDAPEYVGLQNYRDVPYEQSLTTKEIERAFVAQTKPVMASKVNPSLMAARDIGNSYCASLYFGLASLLCAVPSEELQGRRVVCFSYGSGSAASMFALRVKGSVAPLAERLQLRERLEKRTKVSPEDFDQLMSLREKTHQLRDYQPTGSLDNLFPGTYYLANVDTKFRRDYQRTPLN</sequence>
<evidence type="ECO:0000256" key="3">
    <source>
        <dbReference type="PIRSR" id="PIRSR610122-1"/>
    </source>
</evidence>
<dbReference type="Gene3D" id="3.40.47.10">
    <property type="match status" value="1"/>
</dbReference>
<keyword evidence="9" id="KW-1185">Reference proteome</keyword>